<organism evidence="2 3">
    <name type="scientific">Mycobacterium gastri</name>
    <dbReference type="NCBI Taxonomy" id="1777"/>
    <lineage>
        <taxon>Bacteria</taxon>
        <taxon>Bacillati</taxon>
        <taxon>Actinomycetota</taxon>
        <taxon>Actinomycetes</taxon>
        <taxon>Mycobacteriales</taxon>
        <taxon>Mycobacteriaceae</taxon>
        <taxon>Mycobacterium</taxon>
    </lineage>
</organism>
<name>A0A1X1UU14_MYCGS</name>
<sequence length="111" mass="11117">MVAVAGMLVLAAHVDILRHVSPPFHPPHALVSSLGAESAIDIDHPHLNNGSSSAHHHEAFTEVVVPNLPSTAIAAVGFAAAMVVVTGLLAQLVVSAGRGPPGGFAAALTGQ</sequence>
<evidence type="ECO:0000313" key="2">
    <source>
        <dbReference type="EMBL" id="ORV60343.1"/>
    </source>
</evidence>
<protein>
    <submittedName>
        <fullName evidence="2">Uncharacterized protein</fullName>
    </submittedName>
</protein>
<evidence type="ECO:0000313" key="3">
    <source>
        <dbReference type="Proteomes" id="UP000193738"/>
    </source>
</evidence>
<dbReference type="STRING" id="1777.AWC07_18185"/>
<proteinExistence type="predicted"/>
<evidence type="ECO:0000256" key="1">
    <source>
        <dbReference type="SAM" id="Phobius"/>
    </source>
</evidence>
<dbReference type="Proteomes" id="UP000193738">
    <property type="component" value="Unassembled WGS sequence"/>
</dbReference>
<dbReference type="Pfam" id="PF26327">
    <property type="entry name" value="LpqS"/>
    <property type="match status" value="1"/>
</dbReference>
<keyword evidence="1" id="KW-0472">Membrane</keyword>
<dbReference type="AlphaFoldDB" id="A0A1X1UU14"/>
<accession>A0A1X1UU14</accession>
<dbReference type="InterPro" id="IPR058714">
    <property type="entry name" value="LpqS"/>
</dbReference>
<keyword evidence="3" id="KW-1185">Reference proteome</keyword>
<gene>
    <name evidence="2" type="ORF">AWC07_18185</name>
</gene>
<keyword evidence="1" id="KW-0812">Transmembrane</keyword>
<keyword evidence="1" id="KW-1133">Transmembrane helix</keyword>
<comment type="caution">
    <text evidence="2">The sequence shown here is derived from an EMBL/GenBank/DDBJ whole genome shotgun (WGS) entry which is preliminary data.</text>
</comment>
<feature type="non-terminal residue" evidence="2">
    <location>
        <position position="111"/>
    </location>
</feature>
<dbReference type="EMBL" id="LQOX01000147">
    <property type="protein sequence ID" value="ORV60343.1"/>
    <property type="molecule type" value="Genomic_DNA"/>
</dbReference>
<reference evidence="2 3" key="1">
    <citation type="submission" date="2016-01" db="EMBL/GenBank/DDBJ databases">
        <title>The new phylogeny of the genus Mycobacterium.</title>
        <authorList>
            <person name="Tarcisio F."/>
            <person name="Conor M."/>
            <person name="Antonella G."/>
            <person name="Elisabetta G."/>
            <person name="Giulia F.S."/>
            <person name="Sara T."/>
            <person name="Anna F."/>
            <person name="Clotilde B."/>
            <person name="Roberto B."/>
            <person name="Veronica D.S."/>
            <person name="Fabio R."/>
            <person name="Monica P."/>
            <person name="Olivier J."/>
            <person name="Enrico T."/>
            <person name="Nicola S."/>
        </authorList>
    </citation>
    <scope>NUCLEOTIDE SEQUENCE [LARGE SCALE GENOMIC DNA]</scope>
    <source>
        <strain evidence="2 3">DSM 43505</strain>
    </source>
</reference>
<feature type="transmembrane region" description="Helical" evidence="1">
    <location>
        <begin position="72"/>
        <end position="94"/>
    </location>
</feature>